<accession>A0A915K517</accession>
<proteinExistence type="predicted"/>
<dbReference type="Proteomes" id="UP000887565">
    <property type="component" value="Unplaced"/>
</dbReference>
<dbReference type="WBParaSite" id="nRc.2.0.1.t33816-RA">
    <property type="protein sequence ID" value="nRc.2.0.1.t33816-RA"/>
    <property type="gene ID" value="nRc.2.0.1.g33816"/>
</dbReference>
<organism evidence="1 2">
    <name type="scientific">Romanomermis culicivorax</name>
    <name type="common">Nematode worm</name>
    <dbReference type="NCBI Taxonomy" id="13658"/>
    <lineage>
        <taxon>Eukaryota</taxon>
        <taxon>Metazoa</taxon>
        <taxon>Ecdysozoa</taxon>
        <taxon>Nematoda</taxon>
        <taxon>Enoplea</taxon>
        <taxon>Dorylaimia</taxon>
        <taxon>Mermithida</taxon>
        <taxon>Mermithoidea</taxon>
        <taxon>Mermithidae</taxon>
        <taxon>Romanomermis</taxon>
    </lineage>
</organism>
<dbReference type="AlphaFoldDB" id="A0A915K517"/>
<keyword evidence="1" id="KW-1185">Reference proteome</keyword>
<sequence length="78" mass="9127">MFLHFLRKADEGSSKTFGLMFDKRISKSAYRSSPRMNIKTTFSLGKKARNEHCSRNILTNSSFQFGQRCFDISRQRDI</sequence>
<evidence type="ECO:0000313" key="2">
    <source>
        <dbReference type="WBParaSite" id="nRc.2.0.1.t33816-RA"/>
    </source>
</evidence>
<evidence type="ECO:0000313" key="1">
    <source>
        <dbReference type="Proteomes" id="UP000887565"/>
    </source>
</evidence>
<reference evidence="2" key="1">
    <citation type="submission" date="2022-11" db="UniProtKB">
        <authorList>
            <consortium name="WormBaseParasite"/>
        </authorList>
    </citation>
    <scope>IDENTIFICATION</scope>
</reference>
<name>A0A915K517_ROMCU</name>
<protein>
    <submittedName>
        <fullName evidence="2">Uncharacterized protein</fullName>
    </submittedName>
</protein>